<organism evidence="1 2">
    <name type="scientific">Solanum commersonii</name>
    <name type="common">Commerson's wild potato</name>
    <name type="synonym">Commerson's nightshade</name>
    <dbReference type="NCBI Taxonomy" id="4109"/>
    <lineage>
        <taxon>Eukaryota</taxon>
        <taxon>Viridiplantae</taxon>
        <taxon>Streptophyta</taxon>
        <taxon>Embryophyta</taxon>
        <taxon>Tracheophyta</taxon>
        <taxon>Spermatophyta</taxon>
        <taxon>Magnoliopsida</taxon>
        <taxon>eudicotyledons</taxon>
        <taxon>Gunneridae</taxon>
        <taxon>Pentapetalae</taxon>
        <taxon>asterids</taxon>
        <taxon>lamiids</taxon>
        <taxon>Solanales</taxon>
        <taxon>Solanaceae</taxon>
        <taxon>Solanoideae</taxon>
        <taxon>Solaneae</taxon>
        <taxon>Solanum</taxon>
    </lineage>
</organism>
<dbReference type="Proteomes" id="UP000824120">
    <property type="component" value="Chromosome 3"/>
</dbReference>
<evidence type="ECO:0000313" key="1">
    <source>
        <dbReference type="EMBL" id="KAG5616919.1"/>
    </source>
</evidence>
<gene>
    <name evidence="1" type="ORF">H5410_016743</name>
</gene>
<name>A0A9J5ZYK0_SOLCO</name>
<sequence>MKFITSATDEIKTKLIAILTGDGSSSITKARKGSYIEEGKIIPKFIKIIITDLVSSGWVILASIAKEVDDIKTYEKVERNDISKTLDITEKRRTLEDIPEVFGLMGFISNSGYFLNDLKQFNKRQIVSFTYWDYIQHLIKFSRYNNERHKHTWFIKVTAKIFRNPIPNWFLNRWSYHANNKNIAQPFHKLYKEWVKVSPASQQIISSRTYLILSLHGFINGFLSRFYRGTNPCLYVTYYNNFGTRIMIDDSTSRKHMARKISNHDEGEQNEMITISRSRQERFF</sequence>
<accession>A0A9J5ZYK0</accession>
<reference evidence="1 2" key="1">
    <citation type="submission" date="2020-09" db="EMBL/GenBank/DDBJ databases">
        <title>De no assembly of potato wild relative species, Solanum commersonii.</title>
        <authorList>
            <person name="Cho K."/>
        </authorList>
    </citation>
    <scope>NUCLEOTIDE SEQUENCE [LARGE SCALE GENOMIC DNA]</scope>
    <source>
        <strain evidence="1">LZ3.2</strain>
        <tissue evidence="1">Leaf</tissue>
    </source>
</reference>
<protein>
    <submittedName>
        <fullName evidence="1">Uncharacterized protein</fullName>
    </submittedName>
</protein>
<comment type="caution">
    <text evidence="1">The sequence shown here is derived from an EMBL/GenBank/DDBJ whole genome shotgun (WGS) entry which is preliminary data.</text>
</comment>
<dbReference type="OrthoDB" id="1743486at2759"/>
<keyword evidence="2" id="KW-1185">Reference proteome</keyword>
<dbReference type="EMBL" id="JACXVP010000003">
    <property type="protein sequence ID" value="KAG5616919.1"/>
    <property type="molecule type" value="Genomic_DNA"/>
</dbReference>
<proteinExistence type="predicted"/>
<evidence type="ECO:0000313" key="2">
    <source>
        <dbReference type="Proteomes" id="UP000824120"/>
    </source>
</evidence>
<dbReference type="AlphaFoldDB" id="A0A9J5ZYK0"/>